<keyword evidence="14" id="KW-1185">Reference proteome</keyword>
<evidence type="ECO:0000259" key="12">
    <source>
        <dbReference type="Pfam" id="PF00694"/>
    </source>
</evidence>
<dbReference type="PROSITE" id="PS00450">
    <property type="entry name" value="ACONITASE_1"/>
    <property type="match status" value="1"/>
</dbReference>
<proteinExistence type="inferred from homology"/>
<feature type="domain" description="Aconitase/3-isopropylmalate dehydratase large subunit alpha/beta/alpha" evidence="11">
    <location>
        <begin position="75"/>
        <end position="560"/>
    </location>
</feature>
<dbReference type="Gene3D" id="3.20.19.10">
    <property type="entry name" value="Aconitase, domain 4"/>
    <property type="match status" value="1"/>
</dbReference>
<evidence type="ECO:0000256" key="9">
    <source>
        <dbReference type="ARBA" id="ARBA00023501"/>
    </source>
</evidence>
<protein>
    <recommendedName>
        <fullName evidence="10">Aconitate hydratase</fullName>
        <shortName evidence="10">Aconitase</shortName>
        <ecNumber evidence="10">4.2.1.3</ecNumber>
    </recommendedName>
</protein>
<dbReference type="SUPFAM" id="SSF53732">
    <property type="entry name" value="Aconitase iron-sulfur domain"/>
    <property type="match status" value="1"/>
</dbReference>
<comment type="subunit">
    <text evidence="4">Monomer.</text>
</comment>
<dbReference type="InterPro" id="IPR015931">
    <property type="entry name" value="Acnase/IPM_dHydase_lsu_aba_1/3"/>
</dbReference>
<dbReference type="GO" id="GO:0046872">
    <property type="term" value="F:metal ion binding"/>
    <property type="evidence" value="ECO:0007669"/>
    <property type="project" value="UniProtKB-KW"/>
</dbReference>
<comment type="similarity">
    <text evidence="3 10">Belongs to the aconitase/IPM isomerase family.</text>
</comment>
<dbReference type="InterPro" id="IPR036008">
    <property type="entry name" value="Aconitase_4Fe-4S_dom"/>
</dbReference>
<comment type="catalytic activity">
    <reaction evidence="9 10">
        <text>citrate = D-threo-isocitrate</text>
        <dbReference type="Rhea" id="RHEA:10336"/>
        <dbReference type="ChEBI" id="CHEBI:15562"/>
        <dbReference type="ChEBI" id="CHEBI:16947"/>
        <dbReference type="EC" id="4.2.1.3"/>
    </reaction>
</comment>
<dbReference type="Pfam" id="PF00330">
    <property type="entry name" value="Aconitase"/>
    <property type="match status" value="1"/>
</dbReference>
<dbReference type="GO" id="GO:0006099">
    <property type="term" value="P:tricarboxylic acid cycle"/>
    <property type="evidence" value="ECO:0007669"/>
    <property type="project" value="UniProtKB-UniPathway"/>
</dbReference>
<gene>
    <name evidence="13" type="ORF">SAMN05720606_103136</name>
</gene>
<sequence>MKINDCLNMLEEVIFDGEPYYLWSLSKLEEHIGVDFSLLPYSLRLLVEAQLRTIDSDSIELMEKNVIEMILSKSTNEIKFKPSRAIMQDYTGVPALNDLAAIRSAVQEMGGDASQVNPVIPTVVITDHSIINEVAGSRDSFNLNTELEYKLNWERFSFLKWAEYAFENVKVFPPGSGIIHQINLEHLATVLRVEESEEGKKFMYPDSVVGTDSHTTMINGLGLLGWGVGGIELLSSLLGEPLSMNMPQIVGFSLTGRLNAGVTTTDLVLMITEILRKEDVVGKIVEFVGNGLEVLSVAERATIANMAPEYGAMVAYFPIDEETLRYLRSTGRPQHLIKLVKSYYQHQKLFRSNVSKTPQFDKLIYLDLAIVTASLAGPAMPHQRVDLQNLKESFHNWLHSKNSNAYNSLLSKNDSQINELTHGSIVIASITSCTNTSNPLVMIAAGLVARNAVKRGLSIPPYIKTSFSPGSKVVKQYLQESNLLIELEKLGFYIDGFGCMTCSGSSGALSEEVTRVIEENDLIVCSILSGNRNFESRIHPLVHANYLASPPLVIAYAIAGTVNIDLTTTPLGKDSDGNLVFLLDIWPLDEEINTIVESCIQPTMYLTQYDQSIVEERWDSITIIEDQLFNWDKESTYLKKPPYFEGFYFDEPLQTSINSARALVVLGDSITTDHISPGGAIARTSIAGKYLEQSGVHEKKYNSFGARRGNHEVMVRGAFSNPRLKNLITPEIDGGYTKYFTDNQYIPIYEAAMKYKIDQTQLVIIAGEEYGSGSSRDWAAKAPYLLGVKAVIAKSFERIHRSNLVCMGILPLEFDSNDNKIIEGNELITIRGVEDFYPSKYIMAELIRENGDKEEISLKVRIESDEELRYFQNGGILKYLLRNILIGQNIIVECR</sequence>
<keyword evidence="10" id="KW-0004">4Fe-4S</keyword>
<dbReference type="Pfam" id="PF00694">
    <property type="entry name" value="Aconitase_C"/>
    <property type="match status" value="1"/>
</dbReference>
<dbReference type="Gene3D" id="3.30.499.10">
    <property type="entry name" value="Aconitase, domain 3"/>
    <property type="match status" value="2"/>
</dbReference>
<dbReference type="PANTHER" id="PTHR11670">
    <property type="entry name" value="ACONITASE/IRON-RESPONSIVE ELEMENT FAMILY MEMBER"/>
    <property type="match status" value="1"/>
</dbReference>
<evidence type="ECO:0000259" key="11">
    <source>
        <dbReference type="Pfam" id="PF00330"/>
    </source>
</evidence>
<evidence type="ECO:0000256" key="1">
    <source>
        <dbReference type="ARBA" id="ARBA00001966"/>
    </source>
</evidence>
<dbReference type="GO" id="GO:0051539">
    <property type="term" value="F:4 iron, 4 sulfur cluster binding"/>
    <property type="evidence" value="ECO:0007669"/>
    <property type="project" value="UniProtKB-KW"/>
</dbReference>
<keyword evidence="6 10" id="KW-0408">Iron</keyword>
<keyword evidence="8 10" id="KW-0456">Lyase</keyword>
<dbReference type="PRINTS" id="PR00415">
    <property type="entry name" value="ACONITASE"/>
</dbReference>
<dbReference type="InterPro" id="IPR018136">
    <property type="entry name" value="Aconitase_4Fe-4S_BS"/>
</dbReference>
<accession>A0A1G5E3P1</accession>
<dbReference type="Gene3D" id="6.10.190.10">
    <property type="match status" value="1"/>
</dbReference>
<evidence type="ECO:0000256" key="8">
    <source>
        <dbReference type="ARBA" id="ARBA00023239"/>
    </source>
</evidence>
<comment type="cofactor">
    <cofactor evidence="1">
        <name>[4Fe-4S] cluster</name>
        <dbReference type="ChEBI" id="CHEBI:49883"/>
    </cofactor>
</comment>
<evidence type="ECO:0000313" key="13">
    <source>
        <dbReference type="EMBL" id="SCY21400.1"/>
    </source>
</evidence>
<dbReference type="NCBIfam" id="NF006757">
    <property type="entry name" value="PRK09277.1"/>
    <property type="match status" value="1"/>
</dbReference>
<evidence type="ECO:0000256" key="7">
    <source>
        <dbReference type="ARBA" id="ARBA00023014"/>
    </source>
</evidence>
<evidence type="ECO:0000256" key="4">
    <source>
        <dbReference type="ARBA" id="ARBA00011245"/>
    </source>
</evidence>
<comment type="function">
    <text evidence="10">Catalyzes the isomerization of citrate to isocitrate via cis-aconitate.</text>
</comment>
<dbReference type="EC" id="4.2.1.3" evidence="10"/>
<name>A0A1G5E3P1_9BACL</name>
<evidence type="ECO:0000256" key="2">
    <source>
        <dbReference type="ARBA" id="ARBA00004717"/>
    </source>
</evidence>
<dbReference type="EMBL" id="FMVM01000003">
    <property type="protein sequence ID" value="SCY21400.1"/>
    <property type="molecule type" value="Genomic_DNA"/>
</dbReference>
<dbReference type="InterPro" id="IPR000573">
    <property type="entry name" value="AconitaseA/IPMdHydase_ssu_swvl"/>
</dbReference>
<dbReference type="InterPro" id="IPR015928">
    <property type="entry name" value="Aconitase/3IPM_dehydase_swvl"/>
</dbReference>
<dbReference type="FunFam" id="3.20.19.10:FF:000001">
    <property type="entry name" value="Aconitate hydratase"/>
    <property type="match status" value="1"/>
</dbReference>
<dbReference type="Proteomes" id="UP000198538">
    <property type="component" value="Unassembled WGS sequence"/>
</dbReference>
<evidence type="ECO:0000256" key="3">
    <source>
        <dbReference type="ARBA" id="ARBA00007185"/>
    </source>
</evidence>
<feature type="domain" description="Aconitase A/isopropylmalate dehydratase small subunit swivel" evidence="12">
    <location>
        <begin position="689"/>
        <end position="816"/>
    </location>
</feature>
<dbReference type="RefSeq" id="WP_090916799.1">
    <property type="nucleotide sequence ID" value="NZ_FMVM01000003.1"/>
</dbReference>
<dbReference type="InterPro" id="IPR006249">
    <property type="entry name" value="Aconitase/IRP2"/>
</dbReference>
<evidence type="ECO:0000313" key="14">
    <source>
        <dbReference type="Proteomes" id="UP000198538"/>
    </source>
</evidence>
<comment type="pathway">
    <text evidence="2">Carbohydrate metabolism; tricarboxylic acid cycle; isocitrate from oxaloacetate: step 2/2.</text>
</comment>
<evidence type="ECO:0000256" key="5">
    <source>
        <dbReference type="ARBA" id="ARBA00022723"/>
    </source>
</evidence>
<keyword evidence="7 10" id="KW-0411">Iron-sulfur</keyword>
<evidence type="ECO:0000256" key="10">
    <source>
        <dbReference type="RuleBase" id="RU361275"/>
    </source>
</evidence>
<reference evidence="14" key="1">
    <citation type="submission" date="2016-10" db="EMBL/GenBank/DDBJ databases">
        <authorList>
            <person name="Varghese N."/>
            <person name="Submissions S."/>
        </authorList>
    </citation>
    <scope>NUCLEOTIDE SEQUENCE [LARGE SCALE GENOMIC DNA]</scope>
    <source>
        <strain evidence="14">BL9</strain>
    </source>
</reference>
<dbReference type="InterPro" id="IPR001030">
    <property type="entry name" value="Acoase/IPM_deHydtase_lsu_aba"/>
</dbReference>
<organism evidence="13 14">
    <name type="scientific">Paenibacillus polysaccharolyticus</name>
    <dbReference type="NCBI Taxonomy" id="582692"/>
    <lineage>
        <taxon>Bacteria</taxon>
        <taxon>Bacillati</taxon>
        <taxon>Bacillota</taxon>
        <taxon>Bacilli</taxon>
        <taxon>Bacillales</taxon>
        <taxon>Paenibacillaceae</taxon>
        <taxon>Paenibacillus</taxon>
    </lineage>
</organism>
<keyword evidence="5" id="KW-0479">Metal-binding</keyword>
<evidence type="ECO:0000256" key="6">
    <source>
        <dbReference type="ARBA" id="ARBA00023004"/>
    </source>
</evidence>
<dbReference type="SUPFAM" id="SSF52016">
    <property type="entry name" value="LeuD/IlvD-like"/>
    <property type="match status" value="1"/>
</dbReference>
<dbReference type="NCBIfam" id="TIGR01341">
    <property type="entry name" value="aconitase_1"/>
    <property type="match status" value="1"/>
</dbReference>
<dbReference type="NCBIfam" id="NF009520">
    <property type="entry name" value="PRK12881.1"/>
    <property type="match status" value="1"/>
</dbReference>
<dbReference type="UniPathway" id="UPA00223">
    <property type="reaction ID" value="UER00718"/>
</dbReference>
<dbReference type="GO" id="GO:0003994">
    <property type="term" value="F:aconitate hydratase activity"/>
    <property type="evidence" value="ECO:0007669"/>
    <property type="project" value="UniProtKB-EC"/>
</dbReference>
<dbReference type="STRING" id="582692.SAMN05720606_103136"/>
<dbReference type="AlphaFoldDB" id="A0A1G5E3P1"/>